<name>A0A7I9YI52_MYCBU</name>
<organism evidence="1 2">
    <name type="scientific">Mycobacterium bourgelatii</name>
    <dbReference type="NCBI Taxonomy" id="1273442"/>
    <lineage>
        <taxon>Bacteria</taxon>
        <taxon>Bacillati</taxon>
        <taxon>Actinomycetota</taxon>
        <taxon>Actinomycetes</taxon>
        <taxon>Mycobacteriales</taxon>
        <taxon>Mycobacteriaceae</taxon>
        <taxon>Mycobacterium</taxon>
    </lineage>
</organism>
<reference evidence="1 2" key="1">
    <citation type="journal article" date="2019" name="Emerg. Microbes Infect.">
        <title>Comprehensive subspecies identification of 175 nontuberculous mycobacteria species based on 7547 genomic profiles.</title>
        <authorList>
            <person name="Matsumoto Y."/>
            <person name="Kinjo T."/>
            <person name="Motooka D."/>
            <person name="Nabeya D."/>
            <person name="Jung N."/>
            <person name="Uechi K."/>
            <person name="Horii T."/>
            <person name="Iida T."/>
            <person name="Fujita J."/>
            <person name="Nakamura S."/>
        </authorList>
    </citation>
    <scope>NUCLEOTIDE SEQUENCE [LARGE SCALE GENOMIC DNA]</scope>
    <source>
        <strain evidence="1 2">JCM 30725</strain>
    </source>
</reference>
<dbReference type="Proteomes" id="UP000465360">
    <property type="component" value="Unassembled WGS sequence"/>
</dbReference>
<dbReference type="RefSeq" id="WP_240355328.1">
    <property type="nucleotide sequence ID" value="NZ_BLKZ01000001.1"/>
</dbReference>
<evidence type="ECO:0000313" key="2">
    <source>
        <dbReference type="Proteomes" id="UP000465360"/>
    </source>
</evidence>
<keyword evidence="2" id="KW-1185">Reference proteome</keyword>
<protein>
    <submittedName>
        <fullName evidence="1">Uncharacterized protein</fullName>
    </submittedName>
</protein>
<dbReference type="EMBL" id="BLKZ01000001">
    <property type="protein sequence ID" value="GFG88334.1"/>
    <property type="molecule type" value="Genomic_DNA"/>
</dbReference>
<evidence type="ECO:0000313" key="1">
    <source>
        <dbReference type="EMBL" id="GFG88334.1"/>
    </source>
</evidence>
<proteinExistence type="predicted"/>
<accession>A0A7I9YI52</accession>
<gene>
    <name evidence="1" type="ORF">MBOU_03760</name>
</gene>
<comment type="caution">
    <text evidence="1">The sequence shown here is derived from an EMBL/GenBank/DDBJ whole genome shotgun (WGS) entry which is preliminary data.</text>
</comment>
<sequence>MTASQQWILDAIRNFEYDVASCVPPVFEAYARIFHPAYRVNTPEPQQPVTWQAVAQANGRIAHPAMEWGSLVGSWDAQSQPGLWARRPDTGRLPVPTTAALADVLKRCSTADRVMYAVWSGYGDVQIPNADLIELPNRPMYLVAGSIDDASEPFAIPGRTANLWWASDRQWCVATDIDLMSTYVGASRHCIQAILADDALEALPVTPDQRITWDADTLNPRPQPPH</sequence>
<dbReference type="AlphaFoldDB" id="A0A7I9YI52"/>